<dbReference type="HOGENOM" id="CLU_014385_0_0_11"/>
<dbReference type="InterPro" id="IPR017850">
    <property type="entry name" value="Alkaline_phosphatase_core_sf"/>
</dbReference>
<keyword evidence="1" id="KW-0472">Membrane</keyword>
<gene>
    <name evidence="3" type="ORF">HMPREF9156_01184</name>
</gene>
<dbReference type="RefSeq" id="WP_007148247.1">
    <property type="nucleotide sequence ID" value="NZ_AKCI01000001.1"/>
</dbReference>
<name>J0WYM2_9BIFI</name>
<dbReference type="CDD" id="cd16015">
    <property type="entry name" value="LTA_synthase"/>
    <property type="match status" value="1"/>
</dbReference>
<feature type="transmembrane region" description="Helical" evidence="1">
    <location>
        <begin position="98"/>
        <end position="115"/>
    </location>
</feature>
<dbReference type="InterPro" id="IPR000917">
    <property type="entry name" value="Sulfatase_N"/>
</dbReference>
<keyword evidence="4" id="KW-1185">Reference proteome</keyword>
<keyword evidence="1" id="KW-0812">Transmembrane</keyword>
<feature type="transmembrane region" description="Helical" evidence="1">
    <location>
        <begin position="154"/>
        <end position="175"/>
    </location>
</feature>
<dbReference type="AlphaFoldDB" id="J0WYM2"/>
<evidence type="ECO:0000313" key="4">
    <source>
        <dbReference type="Proteomes" id="UP000006415"/>
    </source>
</evidence>
<dbReference type="Gene3D" id="3.40.720.10">
    <property type="entry name" value="Alkaline Phosphatase, subunit A"/>
    <property type="match status" value="1"/>
</dbReference>
<feature type="transmembrane region" description="Helical" evidence="1">
    <location>
        <begin position="69"/>
        <end position="91"/>
    </location>
</feature>
<evidence type="ECO:0000313" key="3">
    <source>
        <dbReference type="EMBL" id="EJD64689.1"/>
    </source>
</evidence>
<proteinExistence type="predicted"/>
<sequence>MSSNGSEVKGISVKQRAADAARHVFRRRKNDWVAFYILAFIAINIYAVLKMQTVAESKFSNIWRFFTQMFSGGKFQFLNNFLILSIISFALCFLINRFWVAMSLYVSLVVLIATVDRFKVLVRNEAITPADLSFVSGGTAGDVASFIPPGSESIIVRAVLTIAIAIILGVLLTRWDRRSLIVPRNRSLGIIFRILLIILPLGFEAAFISAMSTTDSWANKALLALSDKPSLWDNLTDCKKNGTVVAFARNINPKIMTEPEGYSKETMKAIAERYSKAAREINSERTQDLNKSTVITLLSESFSDPTRAPGISLNEDPMPYIRSLKKETTSGLMLSSGYGGGTANIEYMVLTGLSMANFSPSLTSPYQQLVPKASWTPTFNQDWESSQSYAFHPYSSAMYSRRSNYAKFGFSQFYTLNGPQYLKYKKKIDKSRYVADSELYKAALEKINGSADAKPQFIQLASMQNHMPYNNWYNNNQFKAHTTDGTKLSNNRLNSIQTYAKGMSYTDTATKEFLARLDAMDKPITVIFYGDHLPGIYPNAAKSKKNTIALHETDYFIWSNKASRQNNKLPEKEAAYTSPNFLMAEAAAQMNARVSPYLAFLTRLHTAVPAMEPPVVNTIQGWKRIPEGDALYLDSNGEQIDITQADKATRQLLSDYRLIQYDITAGKQYLRDTGFMKYPQG</sequence>
<dbReference type="STRING" id="857290.HMPREF9156_01184"/>
<accession>J0WYM2</accession>
<feature type="transmembrane region" description="Helical" evidence="1">
    <location>
        <begin position="32"/>
        <end position="49"/>
    </location>
</feature>
<reference evidence="3 4" key="1">
    <citation type="submission" date="2012-01" db="EMBL/GenBank/DDBJ databases">
        <title>The Genome Sequence of Scardovia wiggsiae F0424.</title>
        <authorList>
            <consortium name="The Broad Institute Genome Sequencing Platform"/>
            <person name="Earl A."/>
            <person name="Ward D."/>
            <person name="Feldgarden M."/>
            <person name="Gevers D."/>
            <person name="Izard J."/>
            <person name="Ganesan A."/>
            <person name="Baranova O.V."/>
            <person name="Blanton J.M."/>
            <person name="Tanner A.C."/>
            <person name="Mathney J."/>
            <person name="Dewhirst F.E."/>
            <person name="Young S.K."/>
            <person name="Zeng Q."/>
            <person name="Gargeya S."/>
            <person name="Fitzgerald M."/>
            <person name="Haas B."/>
            <person name="Abouelleil A."/>
            <person name="Alvarado L."/>
            <person name="Arachchi H.M."/>
            <person name="Berlin A."/>
            <person name="Chapman S.B."/>
            <person name="Gearin G."/>
            <person name="Goldberg J."/>
            <person name="Griggs A."/>
            <person name="Gujja S."/>
            <person name="Hansen M."/>
            <person name="Heiman D."/>
            <person name="Howarth C."/>
            <person name="Larimer J."/>
            <person name="Lui A."/>
            <person name="MacDonald P.J.P."/>
            <person name="McCowen C."/>
            <person name="Montmayeur A."/>
            <person name="Murphy C."/>
            <person name="Neiman D."/>
            <person name="Pearson M."/>
            <person name="Priest M."/>
            <person name="Roberts A."/>
            <person name="Saif S."/>
            <person name="Shea T."/>
            <person name="Sisk P."/>
            <person name="Stolte C."/>
            <person name="Sykes S."/>
            <person name="Wortman J."/>
            <person name="Nusbaum C."/>
            <person name="Birren B."/>
        </authorList>
    </citation>
    <scope>NUCLEOTIDE SEQUENCE [LARGE SCALE GENOMIC DNA]</scope>
    <source>
        <strain evidence="3 4">F0424</strain>
    </source>
</reference>
<keyword evidence="1" id="KW-1133">Transmembrane helix</keyword>
<evidence type="ECO:0000259" key="2">
    <source>
        <dbReference type="Pfam" id="PF00884"/>
    </source>
</evidence>
<comment type="caution">
    <text evidence="3">The sequence shown here is derived from an EMBL/GenBank/DDBJ whole genome shotgun (WGS) entry which is preliminary data.</text>
</comment>
<feature type="domain" description="Sulfatase N-terminal" evidence="2">
    <location>
        <begin position="293"/>
        <end position="591"/>
    </location>
</feature>
<dbReference type="EMBL" id="AGZS01000006">
    <property type="protein sequence ID" value="EJD64689.1"/>
    <property type="molecule type" value="Genomic_DNA"/>
</dbReference>
<dbReference type="eggNOG" id="COG1368">
    <property type="taxonomic scope" value="Bacteria"/>
</dbReference>
<evidence type="ECO:0000256" key="1">
    <source>
        <dbReference type="SAM" id="Phobius"/>
    </source>
</evidence>
<protein>
    <recommendedName>
        <fullName evidence="2">Sulfatase N-terminal domain-containing protein</fullName>
    </recommendedName>
</protein>
<dbReference type="Proteomes" id="UP000006415">
    <property type="component" value="Unassembled WGS sequence"/>
</dbReference>
<dbReference type="SUPFAM" id="SSF53649">
    <property type="entry name" value="Alkaline phosphatase-like"/>
    <property type="match status" value="1"/>
</dbReference>
<dbReference type="Pfam" id="PF00884">
    <property type="entry name" value="Sulfatase"/>
    <property type="match status" value="1"/>
</dbReference>
<dbReference type="OrthoDB" id="5363296at2"/>
<feature type="transmembrane region" description="Helical" evidence="1">
    <location>
        <begin position="187"/>
        <end position="211"/>
    </location>
</feature>
<organism evidence="3 4">
    <name type="scientific">Scardovia wiggsiae F0424</name>
    <dbReference type="NCBI Taxonomy" id="857290"/>
    <lineage>
        <taxon>Bacteria</taxon>
        <taxon>Bacillati</taxon>
        <taxon>Actinomycetota</taxon>
        <taxon>Actinomycetes</taxon>
        <taxon>Bifidobacteriales</taxon>
        <taxon>Bifidobacteriaceae</taxon>
        <taxon>Scardovia</taxon>
    </lineage>
</organism>